<evidence type="ECO:0000256" key="1">
    <source>
        <dbReference type="ARBA" id="ARBA00023015"/>
    </source>
</evidence>
<dbReference type="RefSeq" id="WP_106563677.1">
    <property type="nucleotide sequence ID" value="NZ_PYAU01000001.1"/>
</dbReference>
<reference evidence="6 8" key="2">
    <citation type="submission" date="2018-12" db="EMBL/GenBank/DDBJ databases">
        <authorList>
            <person name="hu s."/>
            <person name="Xu Y."/>
            <person name="Xu B."/>
            <person name="Li F."/>
        </authorList>
    </citation>
    <scope>NUCLEOTIDE SEQUENCE [LARGE SCALE GENOMIC DNA]</scope>
    <source>
        <strain evidence="6 8">KSW2-17</strain>
    </source>
</reference>
<gene>
    <name evidence="5" type="ORF">CLV49_2326</name>
    <name evidence="6" type="ORF">ELQ93_07600</name>
</gene>
<feature type="domain" description="HTH lacI-type" evidence="4">
    <location>
        <begin position="17"/>
        <end position="71"/>
    </location>
</feature>
<dbReference type="PANTHER" id="PTHR30146">
    <property type="entry name" value="LACI-RELATED TRANSCRIPTIONAL REPRESSOR"/>
    <property type="match status" value="1"/>
</dbReference>
<dbReference type="EMBL" id="RZGY01000001">
    <property type="protein sequence ID" value="RUQ86809.1"/>
    <property type="molecule type" value="Genomic_DNA"/>
</dbReference>
<dbReference type="Gene3D" id="3.40.50.2300">
    <property type="match status" value="2"/>
</dbReference>
<dbReference type="InterPro" id="IPR000843">
    <property type="entry name" value="HTH_LacI"/>
</dbReference>
<dbReference type="AlphaFoldDB" id="A0A2P8GXL1"/>
<evidence type="ECO:0000256" key="2">
    <source>
        <dbReference type="ARBA" id="ARBA00023125"/>
    </source>
</evidence>
<dbReference type="GO" id="GO:0003700">
    <property type="term" value="F:DNA-binding transcription factor activity"/>
    <property type="evidence" value="ECO:0007669"/>
    <property type="project" value="TreeGrafter"/>
</dbReference>
<dbReference type="Pfam" id="PF00356">
    <property type="entry name" value="LacI"/>
    <property type="match status" value="1"/>
</dbReference>
<dbReference type="CDD" id="cd01392">
    <property type="entry name" value="HTH_LacI"/>
    <property type="match status" value="1"/>
</dbReference>
<dbReference type="InterPro" id="IPR028082">
    <property type="entry name" value="Peripla_BP_I"/>
</dbReference>
<dbReference type="PROSITE" id="PS50932">
    <property type="entry name" value="HTH_LACI_2"/>
    <property type="match status" value="1"/>
</dbReference>
<keyword evidence="1" id="KW-0805">Transcription regulation</keyword>
<evidence type="ECO:0000259" key="4">
    <source>
        <dbReference type="PROSITE" id="PS50932"/>
    </source>
</evidence>
<sequence length="346" mass="36888">MGHDAVNAKPRRSRRAPSMLDVAKHANVSTQTVSRVSNGLTNVDENTRARVIESMQELGYRPNGAARALKSGRFHSIGVITFTLATVGNMRTLEGITTRAAAADYTVTLISIPPTVDAVSGAYSRLTAQAVDGVVIVFEARLLDEGVITLPPGLPVVVVDSNGGPEHPVIDTDQFDGASRATEHLLDLGHETVWHIAGPADSFSAVHRLAAWQETLERHGRRVPPVIHGAWTTMSGYEAGRELAARDDVTAVFAANDQMALGLLRALHEAGRDVPGEVSVVGFDDIDEAQGFWPPLTSVHQDFAAVGSAAVDSLLERIDGGAVRDRVTLVQTELVVRSSTAPPPVR</sequence>
<dbReference type="Proteomes" id="UP000268291">
    <property type="component" value="Unassembled WGS sequence"/>
</dbReference>
<keyword evidence="3" id="KW-0804">Transcription</keyword>
<protein>
    <submittedName>
        <fullName evidence="6">LacI family DNA-binding transcriptional regulator</fullName>
    </submittedName>
    <submittedName>
        <fullName evidence="5">LacI family transcriptional regulator</fullName>
    </submittedName>
</protein>
<dbReference type="EMBL" id="PYAU01000001">
    <property type="protein sequence ID" value="PSL38697.1"/>
    <property type="molecule type" value="Genomic_DNA"/>
</dbReference>
<keyword evidence="8" id="KW-1185">Reference proteome</keyword>
<dbReference type="GO" id="GO:0000976">
    <property type="term" value="F:transcription cis-regulatory region binding"/>
    <property type="evidence" value="ECO:0007669"/>
    <property type="project" value="TreeGrafter"/>
</dbReference>
<evidence type="ECO:0000313" key="6">
    <source>
        <dbReference type="EMBL" id="RUQ86809.1"/>
    </source>
</evidence>
<accession>A0A2P8GXL1</accession>
<evidence type="ECO:0000256" key="3">
    <source>
        <dbReference type="ARBA" id="ARBA00023163"/>
    </source>
</evidence>
<dbReference type="SUPFAM" id="SSF47413">
    <property type="entry name" value="lambda repressor-like DNA-binding domains"/>
    <property type="match status" value="1"/>
</dbReference>
<dbReference type="InterPro" id="IPR010982">
    <property type="entry name" value="Lambda_DNA-bd_dom_sf"/>
</dbReference>
<dbReference type="Proteomes" id="UP000241203">
    <property type="component" value="Unassembled WGS sequence"/>
</dbReference>
<keyword evidence="2 6" id="KW-0238">DNA-binding</keyword>
<proteinExistence type="predicted"/>
<reference evidence="5 7" key="1">
    <citation type="submission" date="2018-03" db="EMBL/GenBank/DDBJ databases">
        <title>Genomic Encyclopedia of Archaeal and Bacterial Type Strains, Phase II (KMG-II): from individual species to whole genera.</title>
        <authorList>
            <person name="Goeker M."/>
        </authorList>
    </citation>
    <scope>NUCLEOTIDE SEQUENCE [LARGE SCALE GENOMIC DNA]</scope>
    <source>
        <strain evidence="5 7">DSM 21548</strain>
    </source>
</reference>
<dbReference type="SMART" id="SM00354">
    <property type="entry name" value="HTH_LACI"/>
    <property type="match status" value="1"/>
</dbReference>
<evidence type="ECO:0000313" key="8">
    <source>
        <dbReference type="Proteomes" id="UP000268291"/>
    </source>
</evidence>
<evidence type="ECO:0000313" key="5">
    <source>
        <dbReference type="EMBL" id="PSL38697.1"/>
    </source>
</evidence>
<dbReference type="OrthoDB" id="9785139at2"/>
<evidence type="ECO:0000313" key="7">
    <source>
        <dbReference type="Proteomes" id="UP000241203"/>
    </source>
</evidence>
<dbReference type="SUPFAM" id="SSF53822">
    <property type="entry name" value="Periplasmic binding protein-like I"/>
    <property type="match status" value="1"/>
</dbReference>
<comment type="caution">
    <text evidence="5">The sequence shown here is derived from an EMBL/GenBank/DDBJ whole genome shotgun (WGS) entry which is preliminary data.</text>
</comment>
<name>A0A2P8GXL1_9MICO</name>
<dbReference type="PANTHER" id="PTHR30146:SF153">
    <property type="entry name" value="LACTOSE OPERON REPRESSOR"/>
    <property type="match status" value="1"/>
</dbReference>
<dbReference type="CDD" id="cd01574">
    <property type="entry name" value="PBP1_LacI"/>
    <property type="match status" value="1"/>
</dbReference>
<organism evidence="5 7">
    <name type="scientific">Labedella gwakjiensis</name>
    <dbReference type="NCBI Taxonomy" id="390269"/>
    <lineage>
        <taxon>Bacteria</taxon>
        <taxon>Bacillati</taxon>
        <taxon>Actinomycetota</taxon>
        <taxon>Actinomycetes</taxon>
        <taxon>Micrococcales</taxon>
        <taxon>Microbacteriaceae</taxon>
        <taxon>Labedella</taxon>
    </lineage>
</organism>
<dbReference type="Pfam" id="PF13377">
    <property type="entry name" value="Peripla_BP_3"/>
    <property type="match status" value="1"/>
</dbReference>
<dbReference type="InterPro" id="IPR046335">
    <property type="entry name" value="LacI/GalR-like_sensor"/>
</dbReference>
<dbReference type="Gene3D" id="1.10.260.40">
    <property type="entry name" value="lambda repressor-like DNA-binding domains"/>
    <property type="match status" value="1"/>
</dbReference>